<accession>A0A6A6R1V6</accession>
<organism evidence="3 4">
    <name type="scientific">Lophium mytilinum</name>
    <dbReference type="NCBI Taxonomy" id="390894"/>
    <lineage>
        <taxon>Eukaryota</taxon>
        <taxon>Fungi</taxon>
        <taxon>Dikarya</taxon>
        <taxon>Ascomycota</taxon>
        <taxon>Pezizomycotina</taxon>
        <taxon>Dothideomycetes</taxon>
        <taxon>Pleosporomycetidae</taxon>
        <taxon>Mytilinidiales</taxon>
        <taxon>Mytilinidiaceae</taxon>
        <taxon>Lophium</taxon>
    </lineage>
</organism>
<keyword evidence="1" id="KW-0853">WD repeat</keyword>
<dbReference type="AlphaFoldDB" id="A0A6A6R1V6"/>
<feature type="compositionally biased region" description="Acidic residues" evidence="2">
    <location>
        <begin position="78"/>
        <end position="91"/>
    </location>
</feature>
<name>A0A6A6R1V6_9PEZI</name>
<dbReference type="InterPro" id="IPR015943">
    <property type="entry name" value="WD40/YVTN_repeat-like_dom_sf"/>
</dbReference>
<dbReference type="SUPFAM" id="SSF50978">
    <property type="entry name" value="WD40 repeat-like"/>
    <property type="match status" value="1"/>
</dbReference>
<reference evidence="3" key="1">
    <citation type="journal article" date="2020" name="Stud. Mycol.">
        <title>101 Dothideomycetes genomes: a test case for predicting lifestyles and emergence of pathogens.</title>
        <authorList>
            <person name="Haridas S."/>
            <person name="Albert R."/>
            <person name="Binder M."/>
            <person name="Bloem J."/>
            <person name="Labutti K."/>
            <person name="Salamov A."/>
            <person name="Andreopoulos B."/>
            <person name="Baker S."/>
            <person name="Barry K."/>
            <person name="Bills G."/>
            <person name="Bluhm B."/>
            <person name="Cannon C."/>
            <person name="Castanera R."/>
            <person name="Culley D."/>
            <person name="Daum C."/>
            <person name="Ezra D."/>
            <person name="Gonzalez J."/>
            <person name="Henrissat B."/>
            <person name="Kuo A."/>
            <person name="Liang C."/>
            <person name="Lipzen A."/>
            <person name="Lutzoni F."/>
            <person name="Magnuson J."/>
            <person name="Mondo S."/>
            <person name="Nolan M."/>
            <person name="Ohm R."/>
            <person name="Pangilinan J."/>
            <person name="Park H.-J."/>
            <person name="Ramirez L."/>
            <person name="Alfaro M."/>
            <person name="Sun H."/>
            <person name="Tritt A."/>
            <person name="Yoshinaga Y."/>
            <person name="Zwiers L.-H."/>
            <person name="Turgeon B."/>
            <person name="Goodwin S."/>
            <person name="Spatafora J."/>
            <person name="Crous P."/>
            <person name="Grigoriev I."/>
        </authorList>
    </citation>
    <scope>NUCLEOTIDE SEQUENCE</scope>
    <source>
        <strain evidence="3">CBS 269.34</strain>
    </source>
</reference>
<evidence type="ECO:0000256" key="1">
    <source>
        <dbReference type="PROSITE-ProRule" id="PRU00221"/>
    </source>
</evidence>
<dbReference type="PROSITE" id="PS50082">
    <property type="entry name" value="WD_REPEATS_2"/>
    <property type="match status" value="1"/>
</dbReference>
<dbReference type="PROSITE" id="PS50294">
    <property type="entry name" value="WD_REPEATS_REGION"/>
    <property type="match status" value="1"/>
</dbReference>
<feature type="region of interest" description="Disordered" evidence="2">
    <location>
        <begin position="1"/>
        <end position="107"/>
    </location>
</feature>
<dbReference type="PANTHER" id="PTHR43991">
    <property type="entry name" value="WD REPEAT PROTEIN (AFU_ORTHOLOGUE AFUA_8G05640)-RELATED"/>
    <property type="match status" value="1"/>
</dbReference>
<dbReference type="Pfam" id="PF00400">
    <property type="entry name" value="WD40"/>
    <property type="match status" value="1"/>
</dbReference>
<dbReference type="Proteomes" id="UP000799750">
    <property type="component" value="Unassembled WGS sequence"/>
</dbReference>
<dbReference type="InterPro" id="IPR036322">
    <property type="entry name" value="WD40_repeat_dom_sf"/>
</dbReference>
<dbReference type="EMBL" id="MU004185">
    <property type="protein sequence ID" value="KAF2498685.1"/>
    <property type="molecule type" value="Genomic_DNA"/>
</dbReference>
<dbReference type="InterPro" id="IPR001680">
    <property type="entry name" value="WD40_rpt"/>
</dbReference>
<dbReference type="SMART" id="SM00320">
    <property type="entry name" value="WD40"/>
    <property type="match status" value="2"/>
</dbReference>
<evidence type="ECO:0000313" key="4">
    <source>
        <dbReference type="Proteomes" id="UP000799750"/>
    </source>
</evidence>
<feature type="repeat" description="WD" evidence="1">
    <location>
        <begin position="505"/>
        <end position="537"/>
    </location>
</feature>
<gene>
    <name evidence="3" type="ORF">BU16DRAFT_302368</name>
</gene>
<dbReference type="Gene3D" id="2.130.10.10">
    <property type="entry name" value="YVTN repeat-like/Quinoprotein amine dehydrogenase"/>
    <property type="match status" value="1"/>
</dbReference>
<protein>
    <submittedName>
        <fullName evidence="3">Uncharacterized protein</fullName>
    </submittedName>
</protein>
<evidence type="ECO:0000256" key="2">
    <source>
        <dbReference type="SAM" id="MobiDB-lite"/>
    </source>
</evidence>
<feature type="compositionally biased region" description="Low complexity" evidence="2">
    <location>
        <begin position="48"/>
        <end position="58"/>
    </location>
</feature>
<dbReference type="PANTHER" id="PTHR43991:SF12">
    <property type="entry name" value="WD REPEAT PROTEIN (AFU_ORTHOLOGUE AFUA_8G05640)"/>
    <property type="match status" value="1"/>
</dbReference>
<sequence length="692" mass="75938">MTAMASSHDIFHFGSSPSPGAHSSSGVSLFSPPTVSSVKHAAADDMDTSPPTSPISSPIMPPSAHSPDIAMDNRPTGLEEEEDDSDSEDDNNNGVSLEAAPPSAPSITDLIDSMEWQLPTQIEQTETLPPLHSHESNGAADYPDPFDSTNALILQANEGLLPYLTTSTASMMPTIMAAALGDADSLQQYSQSSDFEDALEDALGLPSVSDHQAVIDVCKFIDHWAVAGGLKGDLGIIGLEASRVRDWKRPAEITKDELQGDRYDIQGINWEELDTTRDNARAARLKLSTRKATPPPPGTLANKLPSSENYFRFRKMNTTHRISVAHFQLRNLISAISRSDIFYASKSKVMHTDASGQMTRCAMDLTKPMGDPMHPSTFSITTLTASDEVLIAGGFYGEYALTNLRSEVGEPPVQGYVTHEYNGITNHAHTFDSRNSGLPQGVFCSNDRCLRILDCTTNTFTHEFHYKQAINCSATSPNGRMRVIVGDFDKALITDAETGKPFEHLPSHTDHVFACAWADDGIHVATGSQDHKIVVWDARRWDTPLATFASVMSCPRSLRFSPVGGGRRVLFAAEAEDIVSVFDGYDFDKRQVLDFYGATAGISVTPDGQSLFVANGDGKFGGLMEFERCQFAEPWGVEEPRRSWKGHRMREERLPRGAWEWVAEEDLDEDPRVVGCRKARERRGMGLEELYV</sequence>
<keyword evidence="4" id="KW-1185">Reference proteome</keyword>
<proteinExistence type="predicted"/>
<feature type="compositionally biased region" description="Low complexity" evidence="2">
    <location>
        <begin position="14"/>
        <end position="28"/>
    </location>
</feature>
<dbReference type="OrthoDB" id="20669at2759"/>
<evidence type="ECO:0000313" key="3">
    <source>
        <dbReference type="EMBL" id="KAF2498685.1"/>
    </source>
</evidence>